<proteinExistence type="predicted"/>
<evidence type="ECO:0000313" key="8">
    <source>
        <dbReference type="EMBL" id="KAK7590340.1"/>
    </source>
</evidence>
<feature type="region of interest" description="Disordered" evidence="6">
    <location>
        <begin position="148"/>
        <end position="177"/>
    </location>
</feature>
<dbReference type="InterPro" id="IPR018114">
    <property type="entry name" value="TRYPSIN_HIS"/>
</dbReference>
<feature type="domain" description="Peptidase S1" evidence="7">
    <location>
        <begin position="929"/>
        <end position="1173"/>
    </location>
</feature>
<evidence type="ECO:0000259" key="7">
    <source>
        <dbReference type="PROSITE" id="PS50240"/>
    </source>
</evidence>
<dbReference type="SMART" id="SM00020">
    <property type="entry name" value="Tryp_SPc"/>
    <property type="match status" value="1"/>
</dbReference>
<evidence type="ECO:0000256" key="4">
    <source>
        <dbReference type="ARBA" id="ARBA00068096"/>
    </source>
</evidence>
<dbReference type="SUPFAM" id="SSF50494">
    <property type="entry name" value="Trypsin-like serine proteases"/>
    <property type="match status" value="1"/>
</dbReference>
<organism evidence="8 9">
    <name type="scientific">Parthenolecanium corni</name>
    <dbReference type="NCBI Taxonomy" id="536013"/>
    <lineage>
        <taxon>Eukaryota</taxon>
        <taxon>Metazoa</taxon>
        <taxon>Ecdysozoa</taxon>
        <taxon>Arthropoda</taxon>
        <taxon>Hexapoda</taxon>
        <taxon>Insecta</taxon>
        <taxon>Pterygota</taxon>
        <taxon>Neoptera</taxon>
        <taxon>Paraneoptera</taxon>
        <taxon>Hemiptera</taxon>
        <taxon>Sternorrhyncha</taxon>
        <taxon>Coccoidea</taxon>
        <taxon>Coccidae</taxon>
        <taxon>Parthenolecanium</taxon>
    </lineage>
</organism>
<feature type="region of interest" description="Disordered" evidence="6">
    <location>
        <begin position="1"/>
        <end position="27"/>
    </location>
</feature>
<gene>
    <name evidence="8" type="ORF">V9T40_001953</name>
</gene>
<dbReference type="PANTHER" id="PTHR24258">
    <property type="entry name" value="SERINE PROTEASE-RELATED"/>
    <property type="match status" value="1"/>
</dbReference>
<dbReference type="Proteomes" id="UP001367676">
    <property type="component" value="Unassembled WGS sequence"/>
</dbReference>
<dbReference type="FunFam" id="2.40.10.10:FF:000038">
    <property type="entry name" value="Serine protease"/>
    <property type="match status" value="1"/>
</dbReference>
<dbReference type="InterPro" id="IPR043504">
    <property type="entry name" value="Peptidase_S1_PA_chymotrypsin"/>
</dbReference>
<feature type="region of interest" description="Disordered" evidence="6">
    <location>
        <begin position="506"/>
        <end position="598"/>
    </location>
</feature>
<dbReference type="Pfam" id="PF00089">
    <property type="entry name" value="Trypsin"/>
    <property type="match status" value="1"/>
</dbReference>
<dbReference type="CDD" id="cd00190">
    <property type="entry name" value="Tryp_SPc"/>
    <property type="match status" value="1"/>
</dbReference>
<sequence length="1175" mass="127439">MYEYNKRVTTKTERTEDAKSAFSGDGRRGRDLSVKRLADSFNGGLNSNYVGLEDGELFINRTDGNAFNVSLEDGMWVVADCSLETGGVEPLLPPSARSYVINCNLDHLAEGGLQLSSPSSIMWTRSLIVIVAVSLQLWCATSAEKEWSWGGSKSSSSSEDESKPDTTAEGGSVSPNVVDEIVTNGRSGKMLSGFNDVYQDQDVRDAIASGNDTHARSLVRERLCGLGLMSCDEEVEEKRAGYIQPQDLIYAQPVHLKPIGRPIAAVPLRGPSAPVGYGPPKPVPFPSYGGGGLPPPLPPSRPYKPSLGPVYGGRPPAVYEPIDTIDKKQVLVNPQTGVQNHVHHHYHHTDSEKTGVIDVSGPVYPSGVGGSFQGENSLYANGVGGNGFVGSPSYGGGVESYGSGSSFYKKELNLKGSASSNSISNSIYGERYPSFESPRADNGQECFCVPFDQCLPHEVISRKEDGYAIDPRNSFKVNIEAIGPEDVVITDGNGTVVSVKKLEEVTVESSTEEAGKSRRRRDSEASAESKIEPRSERKITVDDLTSNGYKVEDPTSELSRRKISILGGGGGSASNGDDDDDGDEAPSKPKIRPTFGVSFGLPSGGSGYPISPYGPNPSVNPYGHSLGGSNGLNLGLVNVNPLLSLQVSKDEYGDKVVKPWVNLHVTPNHQLVDKVGYLFHKLKAPHYYDYPSPSYVHQHNHFHSPPVHTYVPPPPVKPIYEKPFHSSPYAPLYHSSYNNVDYAPPGYGGAGHGGAGYGGAGYGGGGYEDDYGDYDSSPYFRSANVSNEGAAGYQKRLSGPEVAGNSGGSSVVFPNDRSYEQRHKRQVPENQEGGFGEQGLGSLPLVCLVLTLPQVCLCRAQRMVSLPPMMFLHDPATWRQGFGVFNKCGPRQVCCRRPLRIPSPSRPGSAICGRRNTQGINGRIKNPVYVDGDSEFGEYPWQVAILKKDPQESVYVCGGTLVDSLHIITAAHCIKSYSHYDLRVRLGEWDVNHDVEFYPYIERDVVNLFVHPEFYAGTLFNDLAILRLDKAIDFNQYPHISPACLPEAGSDFSGQRCYTTGWGKDAFGEFGKYQNILKEVDVPVLSHHQCQSQLQQTRLGYEFKLHSGFVCAGGEEGKDACKGDGGGPMVCERGGIWQLVGVVSWGIGCGQYGVPGVYSKVSHYLDWIRQVTNRY</sequence>
<feature type="compositionally biased region" description="Low complexity" evidence="6">
    <location>
        <begin position="148"/>
        <end position="157"/>
    </location>
</feature>
<dbReference type="Gene3D" id="2.40.10.10">
    <property type="entry name" value="Trypsin-like serine proteases"/>
    <property type="match status" value="1"/>
</dbReference>
<evidence type="ECO:0000256" key="6">
    <source>
        <dbReference type="SAM" id="MobiDB-lite"/>
    </source>
</evidence>
<accession>A0AAN9Y4W3</accession>
<dbReference type="GO" id="GO:0004252">
    <property type="term" value="F:serine-type endopeptidase activity"/>
    <property type="evidence" value="ECO:0007669"/>
    <property type="project" value="InterPro"/>
</dbReference>
<dbReference type="PANTHER" id="PTHR24258:SF142">
    <property type="entry name" value="PEPTIDASE S1 DOMAIN-CONTAINING PROTEIN"/>
    <property type="match status" value="1"/>
</dbReference>
<dbReference type="PROSITE" id="PS00134">
    <property type="entry name" value="TRYPSIN_HIS"/>
    <property type="match status" value="1"/>
</dbReference>
<dbReference type="GO" id="GO:0005576">
    <property type="term" value="C:extracellular region"/>
    <property type="evidence" value="ECO:0007669"/>
    <property type="project" value="UniProtKB-SubCell"/>
</dbReference>
<dbReference type="PRINTS" id="PR00722">
    <property type="entry name" value="CHYMOTRYPSIN"/>
</dbReference>
<evidence type="ECO:0000256" key="1">
    <source>
        <dbReference type="ARBA" id="ARBA00004613"/>
    </source>
</evidence>
<dbReference type="InterPro" id="IPR009003">
    <property type="entry name" value="Peptidase_S1_PA"/>
</dbReference>
<evidence type="ECO:0000256" key="2">
    <source>
        <dbReference type="ARBA" id="ARBA00022525"/>
    </source>
</evidence>
<dbReference type="EMBL" id="JBBCAQ010000022">
    <property type="protein sequence ID" value="KAK7590340.1"/>
    <property type="molecule type" value="Genomic_DNA"/>
</dbReference>
<evidence type="ECO:0000256" key="3">
    <source>
        <dbReference type="ARBA" id="ARBA00023157"/>
    </source>
</evidence>
<protein>
    <recommendedName>
        <fullName evidence="4">Phenoloxidase-activating factor 2</fullName>
    </recommendedName>
    <alternativeName>
        <fullName evidence="5">Prophenoloxidase-activating factor II</fullName>
    </alternativeName>
</protein>
<dbReference type="PROSITE" id="PS50240">
    <property type="entry name" value="TRYPSIN_DOM"/>
    <property type="match status" value="1"/>
</dbReference>
<evidence type="ECO:0000313" key="9">
    <source>
        <dbReference type="Proteomes" id="UP001367676"/>
    </source>
</evidence>
<name>A0AAN9Y4W3_9HEMI</name>
<dbReference type="InterPro" id="IPR001254">
    <property type="entry name" value="Trypsin_dom"/>
</dbReference>
<dbReference type="AlphaFoldDB" id="A0AAN9Y4W3"/>
<keyword evidence="3" id="KW-1015">Disulfide bond</keyword>
<dbReference type="GO" id="GO:0006508">
    <property type="term" value="P:proteolysis"/>
    <property type="evidence" value="ECO:0007669"/>
    <property type="project" value="InterPro"/>
</dbReference>
<dbReference type="InterPro" id="IPR001314">
    <property type="entry name" value="Peptidase_S1A"/>
</dbReference>
<keyword evidence="9" id="KW-1185">Reference proteome</keyword>
<feature type="compositionally biased region" description="Basic and acidic residues" evidence="6">
    <location>
        <begin position="513"/>
        <end position="541"/>
    </location>
</feature>
<comment type="caution">
    <text evidence="8">The sequence shown here is derived from an EMBL/GenBank/DDBJ whole genome shotgun (WGS) entry which is preliminary data.</text>
</comment>
<reference evidence="8 9" key="1">
    <citation type="submission" date="2024-03" db="EMBL/GenBank/DDBJ databases">
        <title>Adaptation during the transition from Ophiocordyceps entomopathogen to insect associate is accompanied by gene loss and intensified selection.</title>
        <authorList>
            <person name="Ward C.M."/>
            <person name="Onetto C.A."/>
            <person name="Borneman A.R."/>
        </authorList>
    </citation>
    <scope>NUCLEOTIDE SEQUENCE [LARGE SCALE GENOMIC DNA]</scope>
    <source>
        <strain evidence="8">AWRI1</strain>
        <tissue evidence="8">Single Adult Female</tissue>
    </source>
</reference>
<keyword evidence="2" id="KW-0964">Secreted</keyword>
<evidence type="ECO:0000256" key="5">
    <source>
        <dbReference type="ARBA" id="ARBA00076468"/>
    </source>
</evidence>
<comment type="subcellular location">
    <subcellularLocation>
        <location evidence="1">Secreted</location>
    </subcellularLocation>
</comment>